<dbReference type="GO" id="GO:0015914">
    <property type="term" value="P:phospholipid transport"/>
    <property type="evidence" value="ECO:0007669"/>
    <property type="project" value="InterPro"/>
</dbReference>
<dbReference type="RefSeq" id="WP_011154810.1">
    <property type="nucleotide sequence ID" value="NC_005295.2"/>
</dbReference>
<dbReference type="HOGENOM" id="CLU_107027_1_1_5"/>
<evidence type="ECO:0000313" key="3">
    <source>
        <dbReference type="EMBL" id="CAI26616.1"/>
    </source>
</evidence>
<feature type="transmembrane region" description="Helical" evidence="1">
    <location>
        <begin position="6"/>
        <end position="27"/>
    </location>
</feature>
<dbReference type="InterPro" id="IPR030970">
    <property type="entry name" value="ABC_MlaD"/>
</dbReference>
<dbReference type="eggNOG" id="COG1463">
    <property type="taxonomic scope" value="Bacteria"/>
</dbReference>
<protein>
    <submittedName>
        <fullName evidence="3">ABC transporter substrate binding protein</fullName>
    </submittedName>
</protein>
<name>A0A0H3M543_EHRRW</name>
<feature type="domain" description="Mce/MlaD" evidence="2">
    <location>
        <begin position="39"/>
        <end position="113"/>
    </location>
</feature>
<evidence type="ECO:0000256" key="1">
    <source>
        <dbReference type="SAM" id="Phobius"/>
    </source>
</evidence>
<keyword evidence="1" id="KW-0812">Transmembrane</keyword>
<gene>
    <name evidence="3" type="ordered locus">ERWE_CDS_01220</name>
</gene>
<evidence type="ECO:0000259" key="2">
    <source>
        <dbReference type="Pfam" id="PF02470"/>
    </source>
</evidence>
<dbReference type="InterPro" id="IPR052336">
    <property type="entry name" value="MlaD_Phospholipid_Transporter"/>
</dbReference>
<dbReference type="GeneID" id="33058161"/>
<reference evidence="3 4" key="1">
    <citation type="journal article" date="2006" name="J. Bacteriol.">
        <title>Comparative genomic analysis of three strains of Ehrlichia ruminantium reveals an active process of genome size plasticity.</title>
        <authorList>
            <person name="Frutos R."/>
            <person name="Viari A."/>
            <person name="Ferraz C."/>
            <person name="Morgat A."/>
            <person name="Eychenie S."/>
            <person name="Kandassami Y."/>
            <person name="Chantal I."/>
            <person name="Bensaid A."/>
            <person name="Coissac E."/>
            <person name="Vachiery N."/>
            <person name="Demaille J."/>
            <person name="Martinez D."/>
        </authorList>
    </citation>
    <scope>NUCLEOTIDE SEQUENCE [LARGE SCALE GENOMIC DNA]</scope>
    <source>
        <strain evidence="3 4">Welgevonden</strain>
    </source>
</reference>
<proteinExistence type="predicted"/>
<dbReference type="EMBL" id="CR925678">
    <property type="protein sequence ID" value="CAI26616.1"/>
    <property type="molecule type" value="Genomic_DNA"/>
</dbReference>
<dbReference type="Pfam" id="PF02470">
    <property type="entry name" value="MlaD"/>
    <property type="match status" value="1"/>
</dbReference>
<dbReference type="AlphaFoldDB" id="A0A0H3M543"/>
<keyword evidence="4" id="KW-1185">Reference proteome</keyword>
<organism evidence="3 4">
    <name type="scientific">Ehrlichia ruminantium (strain Welgevonden)</name>
    <dbReference type="NCBI Taxonomy" id="254945"/>
    <lineage>
        <taxon>Bacteria</taxon>
        <taxon>Pseudomonadati</taxon>
        <taxon>Pseudomonadota</taxon>
        <taxon>Alphaproteobacteria</taxon>
        <taxon>Rickettsiales</taxon>
        <taxon>Anaplasmataceae</taxon>
        <taxon>Ehrlichia</taxon>
    </lineage>
</organism>
<evidence type="ECO:0000313" key="4">
    <source>
        <dbReference type="Proteomes" id="UP000001021"/>
    </source>
</evidence>
<dbReference type="InterPro" id="IPR003399">
    <property type="entry name" value="Mce/MlaD"/>
</dbReference>
<dbReference type="PANTHER" id="PTHR33371:SF4">
    <property type="entry name" value="INTERMEMBRANE PHOSPHOLIPID TRANSPORT SYSTEM BINDING PROTEIN MLAD"/>
    <property type="match status" value="1"/>
</dbReference>
<sequence length="149" mass="16181">MHRSNIIEIFIGFLVLAGAISIGIIAFNKLPYKNTLRNCYTVKAFFSNVDGLDIGDEVTISGVKIGTVTSISLNESYTPIVTMCIQKNILLPSDSSASILNSNMLGKKHIDIELGSDQEVIVSEGLIEHTHSDLSFNAIIAKIIDSLIK</sequence>
<dbReference type="PANTHER" id="PTHR33371">
    <property type="entry name" value="INTERMEMBRANE PHOSPHOLIPID TRANSPORT SYSTEM BINDING PROTEIN MLAD-RELATED"/>
    <property type="match status" value="1"/>
</dbReference>
<dbReference type="KEGG" id="eru:Erum1260"/>
<dbReference type="NCBIfam" id="TIGR04430">
    <property type="entry name" value="OM_asym_MlaD"/>
    <property type="match status" value="1"/>
</dbReference>
<keyword evidence="1" id="KW-1133">Transmembrane helix</keyword>
<accession>A0A0H3M543</accession>
<dbReference type="Proteomes" id="UP000001021">
    <property type="component" value="Chromosome"/>
</dbReference>
<keyword evidence="1" id="KW-0472">Membrane</keyword>
<dbReference type="KEGG" id="erw:ERWE_CDS_01220"/>